<proteinExistence type="predicted"/>
<protein>
    <submittedName>
        <fullName evidence="1">Uncharacterized protein</fullName>
    </submittedName>
</protein>
<gene>
    <name evidence="1" type="ORF">R5A26_41145</name>
</gene>
<evidence type="ECO:0000313" key="1">
    <source>
        <dbReference type="EMBL" id="MDV7222358.1"/>
    </source>
</evidence>
<evidence type="ECO:0000313" key="2">
    <source>
        <dbReference type="Proteomes" id="UP001187346"/>
    </source>
</evidence>
<organism evidence="1 2">
    <name type="scientific">Streptomyces prunicolor</name>
    <dbReference type="NCBI Taxonomy" id="67348"/>
    <lineage>
        <taxon>Bacteria</taxon>
        <taxon>Bacillati</taxon>
        <taxon>Actinomycetota</taxon>
        <taxon>Actinomycetes</taxon>
        <taxon>Kitasatosporales</taxon>
        <taxon>Streptomycetaceae</taxon>
        <taxon>Streptomyces</taxon>
    </lineage>
</organism>
<dbReference type="EMBL" id="JAWMAJ010000221">
    <property type="protein sequence ID" value="MDV7222358.1"/>
    <property type="molecule type" value="Genomic_DNA"/>
</dbReference>
<keyword evidence="2" id="KW-1185">Reference proteome</keyword>
<comment type="caution">
    <text evidence="1">The sequence shown here is derived from an EMBL/GenBank/DDBJ whole genome shotgun (WGS) entry which is preliminary data.</text>
</comment>
<name>A0ABU4FP22_9ACTN</name>
<accession>A0ABU4FP22</accession>
<reference evidence="1 2" key="1">
    <citation type="submission" date="2023-10" db="EMBL/GenBank/DDBJ databases">
        <title>Characterization of rhizosphere-enriched actinobacteria from wheat plants lab-grown on chernevaya soil.</title>
        <authorList>
            <person name="Tikhonova E.N."/>
            <person name="Konopkin A."/>
            <person name="Kravchenko I.K."/>
        </authorList>
    </citation>
    <scope>NUCLEOTIDE SEQUENCE [LARGE SCALE GENOMIC DNA]</scope>
    <source>
        <strain evidence="1 2">RR29</strain>
    </source>
</reference>
<sequence length="63" mass="6621">MSTSATDDLSARSAECALAAQAGYQDLHQDCRQTDDIPLPHGGGIVLVARCTCPCHTYIATEA</sequence>
<dbReference type="RefSeq" id="WP_317775215.1">
    <property type="nucleotide sequence ID" value="NZ_JAWMAJ010000221.1"/>
</dbReference>
<dbReference type="Proteomes" id="UP001187346">
    <property type="component" value="Unassembled WGS sequence"/>
</dbReference>